<comment type="similarity">
    <text evidence="1">Belongs to the ABC transporter superfamily.</text>
</comment>
<dbReference type="OrthoDB" id="9778870at2"/>
<dbReference type="AlphaFoldDB" id="A0A1D8UXA4"/>
<dbReference type="STRING" id="153496.A0U89_10730"/>
<dbReference type="InterPro" id="IPR003439">
    <property type="entry name" value="ABC_transporter-like_ATP-bd"/>
</dbReference>
<evidence type="ECO:0000313" key="6">
    <source>
        <dbReference type="Proteomes" id="UP000179145"/>
    </source>
</evidence>
<dbReference type="SMART" id="SM00382">
    <property type="entry name" value="AAA"/>
    <property type="match status" value="1"/>
</dbReference>
<dbReference type="InterPro" id="IPR027417">
    <property type="entry name" value="P-loop_NTPase"/>
</dbReference>
<dbReference type="CDD" id="cd03220">
    <property type="entry name" value="ABC_KpsT_Wzt"/>
    <property type="match status" value="1"/>
</dbReference>
<evidence type="ECO:0000313" key="5">
    <source>
        <dbReference type="EMBL" id="AOX18280.1"/>
    </source>
</evidence>
<dbReference type="Pfam" id="PF00005">
    <property type="entry name" value="ABC_tran"/>
    <property type="match status" value="1"/>
</dbReference>
<dbReference type="PROSITE" id="PS50893">
    <property type="entry name" value="ABC_TRANSPORTER_2"/>
    <property type="match status" value="1"/>
</dbReference>
<dbReference type="EMBL" id="CP014674">
    <property type="protein sequence ID" value="AOX18280.1"/>
    <property type="molecule type" value="Genomic_DNA"/>
</dbReference>
<evidence type="ECO:0000256" key="4">
    <source>
        <dbReference type="ARBA" id="ARBA00022840"/>
    </source>
</evidence>
<organism evidence="5 6">
    <name type="scientific">Kozakia baliensis</name>
    <dbReference type="NCBI Taxonomy" id="153496"/>
    <lineage>
        <taxon>Bacteria</taxon>
        <taxon>Pseudomonadati</taxon>
        <taxon>Pseudomonadota</taxon>
        <taxon>Alphaproteobacteria</taxon>
        <taxon>Acetobacterales</taxon>
        <taxon>Acetobacteraceae</taxon>
        <taxon>Kozakia</taxon>
    </lineage>
</organism>
<dbReference type="GO" id="GO:0140359">
    <property type="term" value="F:ABC-type transporter activity"/>
    <property type="evidence" value="ECO:0007669"/>
    <property type="project" value="InterPro"/>
</dbReference>
<keyword evidence="2" id="KW-0813">Transport</keyword>
<name>A0A1D8UXA4_9PROT</name>
<dbReference type="Proteomes" id="UP000179145">
    <property type="component" value="Chromosome"/>
</dbReference>
<dbReference type="InterPro" id="IPR050683">
    <property type="entry name" value="Bact_Polysacc_Export_ATP-bd"/>
</dbReference>
<dbReference type="InterPro" id="IPR003593">
    <property type="entry name" value="AAA+_ATPase"/>
</dbReference>
<keyword evidence="4 5" id="KW-0067">ATP-binding</keyword>
<dbReference type="GO" id="GO:0016887">
    <property type="term" value="F:ATP hydrolysis activity"/>
    <property type="evidence" value="ECO:0007669"/>
    <property type="project" value="InterPro"/>
</dbReference>
<dbReference type="PANTHER" id="PTHR46743:SF2">
    <property type="entry name" value="TEICHOIC ACIDS EXPORT ATP-BINDING PROTEIN TAGH"/>
    <property type="match status" value="1"/>
</dbReference>
<keyword evidence="3" id="KW-0547">Nucleotide-binding</keyword>
<proteinExistence type="inferred from homology"/>
<dbReference type="RefSeq" id="WP_029605532.1">
    <property type="nucleotide sequence ID" value="NZ_BJVW01000001.1"/>
</dbReference>
<dbReference type="InterPro" id="IPR015860">
    <property type="entry name" value="ABC_transpr_TagH-like"/>
</dbReference>
<keyword evidence="6" id="KW-1185">Reference proteome</keyword>
<dbReference type="eggNOG" id="COG1134">
    <property type="taxonomic scope" value="Bacteria"/>
</dbReference>
<reference evidence="5 6" key="1">
    <citation type="journal article" date="2016" name="Microb. Cell Fact.">
        <title>Dissection of exopolysaccharide biosynthesis in Kozakia baliensis.</title>
        <authorList>
            <person name="Brandt J.U."/>
            <person name="Jakob F."/>
            <person name="Behr J."/>
            <person name="Geissler A.J."/>
            <person name="Vogel R.F."/>
        </authorList>
    </citation>
    <scope>NUCLEOTIDE SEQUENCE [LARGE SCALE GENOMIC DNA]</scope>
    <source>
        <strain evidence="5 6">DSM 14400</strain>
    </source>
</reference>
<evidence type="ECO:0000256" key="1">
    <source>
        <dbReference type="ARBA" id="ARBA00005417"/>
    </source>
</evidence>
<dbReference type="GO" id="GO:0016020">
    <property type="term" value="C:membrane"/>
    <property type="evidence" value="ECO:0007669"/>
    <property type="project" value="InterPro"/>
</dbReference>
<accession>A0A1D8UXA4</accession>
<dbReference type="Gene3D" id="3.40.50.300">
    <property type="entry name" value="P-loop containing nucleotide triphosphate hydrolases"/>
    <property type="match status" value="1"/>
</dbReference>
<dbReference type="PANTHER" id="PTHR46743">
    <property type="entry name" value="TEICHOIC ACIDS EXPORT ATP-BINDING PROTEIN TAGH"/>
    <property type="match status" value="1"/>
</dbReference>
<dbReference type="GO" id="GO:0005524">
    <property type="term" value="F:ATP binding"/>
    <property type="evidence" value="ECO:0007669"/>
    <property type="project" value="UniProtKB-KW"/>
</dbReference>
<evidence type="ECO:0000256" key="3">
    <source>
        <dbReference type="ARBA" id="ARBA00022741"/>
    </source>
</evidence>
<dbReference type="SUPFAM" id="SSF52540">
    <property type="entry name" value="P-loop containing nucleoside triphosphate hydrolases"/>
    <property type="match status" value="1"/>
</dbReference>
<protein>
    <submittedName>
        <fullName evidence="5">ABC transporter ATP-binding protein</fullName>
    </submittedName>
</protein>
<gene>
    <name evidence="5" type="ORF">A0U89_10730</name>
</gene>
<sequence length="254" mass="27590">MAGIDVSGLSISFPIYHGDSRTLKKSMANAVSGMRRSGPAAHLQEDARQRVIVSVLNDISFRLNPGDRLGLIGGNGAGKTTLLRALAGIYEPVVGRVRVSGTMGTLLDTNLGMNPELTGAENVRLRCLFFGISRTKTAQILRDVEDFAELGAFLDMPVKTYSSGMVVRLAFGLATAIAPQVLLMDEWFMAGDATFIHKARARLESLVEQAEILVVSSHQPEIMRQWCTRLIWLENGVIRMDGAPEAVLDAYLSA</sequence>
<dbReference type="KEGG" id="kba:A0U89_10730"/>
<evidence type="ECO:0000256" key="2">
    <source>
        <dbReference type="ARBA" id="ARBA00022448"/>
    </source>
</evidence>